<reference evidence="1" key="1">
    <citation type="submission" date="2023-01" db="EMBL/GenBank/DDBJ databases">
        <authorList>
            <person name="Van Ghelder C."/>
            <person name="Rancurel C."/>
        </authorList>
    </citation>
    <scope>NUCLEOTIDE SEQUENCE</scope>
    <source>
        <strain evidence="1">CNCM I-4278</strain>
    </source>
</reference>
<name>A0A9W4XX01_9PLEO</name>
<evidence type="ECO:0008006" key="3">
    <source>
        <dbReference type="Google" id="ProtNLM"/>
    </source>
</evidence>
<organism evidence="1 2">
    <name type="scientific">Periconia digitata</name>
    <dbReference type="NCBI Taxonomy" id="1303443"/>
    <lineage>
        <taxon>Eukaryota</taxon>
        <taxon>Fungi</taxon>
        <taxon>Dikarya</taxon>
        <taxon>Ascomycota</taxon>
        <taxon>Pezizomycotina</taxon>
        <taxon>Dothideomycetes</taxon>
        <taxon>Pleosporomycetidae</taxon>
        <taxon>Pleosporales</taxon>
        <taxon>Massarineae</taxon>
        <taxon>Periconiaceae</taxon>
        <taxon>Periconia</taxon>
    </lineage>
</organism>
<accession>A0A9W4XX01</accession>
<keyword evidence="2" id="KW-1185">Reference proteome</keyword>
<dbReference type="SUPFAM" id="SSF52540">
    <property type="entry name" value="P-loop containing nucleoside triphosphate hydrolases"/>
    <property type="match status" value="1"/>
</dbReference>
<gene>
    <name evidence="1" type="ORF">PDIGIT_LOCUS14891</name>
</gene>
<dbReference type="AlphaFoldDB" id="A0A9W4XX01"/>
<evidence type="ECO:0000313" key="2">
    <source>
        <dbReference type="Proteomes" id="UP001152607"/>
    </source>
</evidence>
<dbReference type="Proteomes" id="UP001152607">
    <property type="component" value="Unassembled WGS sequence"/>
</dbReference>
<dbReference type="EMBL" id="CAOQHR010000012">
    <property type="protein sequence ID" value="CAI6341691.1"/>
    <property type="molecule type" value="Genomic_DNA"/>
</dbReference>
<sequence length="498" mass="54615">MHDHQLSTLTSLSIRERHGRLLTDNGGTKSNRMGFFTNSPLFSLRSIALDIQAKSQKSFQYGLLARIAAEHSLTTDSAVSYEVHRDKRLFFNTTAPSSIFICGSQGSGKSHTLSCLLENCLAHSDAAVLPKPLSALLFHYDTFISDDGGSPCEAAFLSSLPGIRVRVVCAPTNINTIRKTYQSLNVDIEPLQIDSGDLNTKRILDLMAVKSEEGSIPLYIHTVTRILREMRMSQQATGARFDYESFKSEVLAADLTSAQLAPLNQRLSTLESFMPRLGSKVKSKKRQVLSGTSWENQPGLLTIVDLSCPCISPETACSLFNICLSLFLEQDMTCGRVIALDEAHKYMTGSPESSVLTNTLLSTVRLQRHLGVRVFVSTQEPTIAPSFLDLCTVTIIHRFSSPAWLRALAAHVALMQQQEPSGANSQDGLANSRRETPQEIFEKIVRLRTGEALLFAPSAMLAIGSLSRSLTTETSGSYVRVKVRARLSEDGGRSVLAD</sequence>
<comment type="caution">
    <text evidence="1">The sequence shown here is derived from an EMBL/GenBank/DDBJ whole genome shotgun (WGS) entry which is preliminary data.</text>
</comment>
<dbReference type="Gene3D" id="3.40.50.300">
    <property type="entry name" value="P-loop containing nucleotide triphosphate hydrolases"/>
    <property type="match status" value="1"/>
</dbReference>
<evidence type="ECO:0000313" key="1">
    <source>
        <dbReference type="EMBL" id="CAI6341691.1"/>
    </source>
</evidence>
<protein>
    <recommendedName>
        <fullName evidence="3">AAA+ ATPase domain-containing protein</fullName>
    </recommendedName>
</protein>
<dbReference type="InterPro" id="IPR027417">
    <property type="entry name" value="P-loop_NTPase"/>
</dbReference>
<dbReference type="OrthoDB" id="2316594at2759"/>
<proteinExistence type="predicted"/>